<name>A0AAV4S361_9ARAC</name>
<evidence type="ECO:0000313" key="3">
    <source>
        <dbReference type="Proteomes" id="UP001054837"/>
    </source>
</evidence>
<feature type="transmembrane region" description="Helical" evidence="1">
    <location>
        <begin position="21"/>
        <end position="39"/>
    </location>
</feature>
<gene>
    <name evidence="2" type="ORF">CDAR_22641</name>
</gene>
<keyword evidence="3" id="KW-1185">Reference proteome</keyword>
<proteinExistence type="predicted"/>
<accession>A0AAV4S361</accession>
<protein>
    <submittedName>
        <fullName evidence="2">Uncharacterized protein</fullName>
    </submittedName>
</protein>
<dbReference type="EMBL" id="BPLQ01007033">
    <property type="protein sequence ID" value="GIY27182.1"/>
    <property type="molecule type" value="Genomic_DNA"/>
</dbReference>
<dbReference type="Proteomes" id="UP001054837">
    <property type="component" value="Unassembled WGS sequence"/>
</dbReference>
<evidence type="ECO:0000256" key="1">
    <source>
        <dbReference type="SAM" id="Phobius"/>
    </source>
</evidence>
<reference evidence="2 3" key="1">
    <citation type="submission" date="2021-06" db="EMBL/GenBank/DDBJ databases">
        <title>Caerostris darwini draft genome.</title>
        <authorList>
            <person name="Kono N."/>
            <person name="Arakawa K."/>
        </authorList>
    </citation>
    <scope>NUCLEOTIDE SEQUENCE [LARGE SCALE GENOMIC DNA]</scope>
</reference>
<evidence type="ECO:0000313" key="2">
    <source>
        <dbReference type="EMBL" id="GIY27182.1"/>
    </source>
</evidence>
<keyword evidence="1" id="KW-0472">Membrane</keyword>
<sequence>MCRDKISIPPDFVYTSSECQLLHHVVLAAAAFGMLMKITRTLLFRMSSQGLSSSGILIRHPEYRMSRGNRDVPINHTQFYNVIRYSFASCNSTLSQKD</sequence>
<comment type="caution">
    <text evidence="2">The sequence shown here is derived from an EMBL/GenBank/DDBJ whole genome shotgun (WGS) entry which is preliminary data.</text>
</comment>
<organism evidence="2 3">
    <name type="scientific">Caerostris darwini</name>
    <dbReference type="NCBI Taxonomy" id="1538125"/>
    <lineage>
        <taxon>Eukaryota</taxon>
        <taxon>Metazoa</taxon>
        <taxon>Ecdysozoa</taxon>
        <taxon>Arthropoda</taxon>
        <taxon>Chelicerata</taxon>
        <taxon>Arachnida</taxon>
        <taxon>Araneae</taxon>
        <taxon>Araneomorphae</taxon>
        <taxon>Entelegynae</taxon>
        <taxon>Araneoidea</taxon>
        <taxon>Araneidae</taxon>
        <taxon>Caerostris</taxon>
    </lineage>
</organism>
<dbReference type="AlphaFoldDB" id="A0AAV4S361"/>
<keyword evidence="1" id="KW-1133">Transmembrane helix</keyword>
<keyword evidence="1" id="KW-0812">Transmembrane</keyword>